<reference evidence="9 10" key="1">
    <citation type="submission" date="2023-08" db="EMBL/GenBank/DDBJ databases">
        <title>Pathogen: clinical or host-associated sample.</title>
        <authorList>
            <person name="Hergert J."/>
            <person name="Casey R."/>
            <person name="Wagner J."/>
            <person name="Young E.L."/>
            <person name="Oakeson K.F."/>
        </authorList>
    </citation>
    <scope>NUCLEOTIDE SEQUENCE [LARGE SCALE GENOMIC DNA]</scope>
    <source>
        <strain evidence="9 10">UPHL-collab-2</strain>
        <plasmid evidence="9 10">unnamed1</plasmid>
    </source>
</reference>
<dbReference type="EMBL" id="CP132315">
    <property type="protein sequence ID" value="WLS05366.1"/>
    <property type="molecule type" value="Genomic_DNA"/>
</dbReference>
<organism evidence="9 10">
    <name type="scientific">Shinella oryzae</name>
    <dbReference type="NCBI Taxonomy" id="2871820"/>
    <lineage>
        <taxon>Bacteria</taxon>
        <taxon>Pseudomonadati</taxon>
        <taxon>Pseudomonadota</taxon>
        <taxon>Alphaproteobacteria</taxon>
        <taxon>Hyphomicrobiales</taxon>
        <taxon>Rhizobiaceae</taxon>
        <taxon>Shinella</taxon>
    </lineage>
</organism>
<gene>
    <name evidence="9" type="ORF">Q9315_24815</name>
</gene>
<dbReference type="PANTHER" id="PTHR32196:SF21">
    <property type="entry name" value="ABC TRANSPORTER PERMEASE PROTEIN YPHD-RELATED"/>
    <property type="match status" value="1"/>
</dbReference>
<keyword evidence="7 8" id="KW-0472">Membrane</keyword>
<evidence type="ECO:0000256" key="7">
    <source>
        <dbReference type="ARBA" id="ARBA00023136"/>
    </source>
</evidence>
<feature type="transmembrane region" description="Helical" evidence="8">
    <location>
        <begin position="150"/>
        <end position="168"/>
    </location>
</feature>
<geneLocation type="plasmid" evidence="9 10">
    <name>unnamed1</name>
</geneLocation>
<evidence type="ECO:0000256" key="3">
    <source>
        <dbReference type="ARBA" id="ARBA00022475"/>
    </source>
</evidence>
<evidence type="ECO:0000256" key="8">
    <source>
        <dbReference type="SAM" id="Phobius"/>
    </source>
</evidence>
<dbReference type="Pfam" id="PF02653">
    <property type="entry name" value="BPD_transp_2"/>
    <property type="match status" value="1"/>
</dbReference>
<feature type="transmembrane region" description="Helical" evidence="8">
    <location>
        <begin position="124"/>
        <end position="145"/>
    </location>
</feature>
<feature type="transmembrane region" description="Helical" evidence="8">
    <location>
        <begin position="271"/>
        <end position="290"/>
    </location>
</feature>
<evidence type="ECO:0000256" key="6">
    <source>
        <dbReference type="ARBA" id="ARBA00022989"/>
    </source>
</evidence>
<evidence type="ECO:0000256" key="2">
    <source>
        <dbReference type="ARBA" id="ARBA00022448"/>
    </source>
</evidence>
<dbReference type="PANTHER" id="PTHR32196">
    <property type="entry name" value="ABC TRANSPORTER PERMEASE PROTEIN YPHD-RELATED-RELATED"/>
    <property type="match status" value="1"/>
</dbReference>
<feature type="transmembrane region" description="Helical" evidence="8">
    <location>
        <begin position="33"/>
        <end position="57"/>
    </location>
</feature>
<feature type="transmembrane region" description="Helical" evidence="8">
    <location>
        <begin position="232"/>
        <end position="259"/>
    </location>
</feature>
<dbReference type="RefSeq" id="WP_306161821.1">
    <property type="nucleotide sequence ID" value="NZ_CP132315.1"/>
</dbReference>
<evidence type="ECO:0000256" key="4">
    <source>
        <dbReference type="ARBA" id="ARBA00022519"/>
    </source>
</evidence>
<keyword evidence="4" id="KW-0997">Cell inner membrane</keyword>
<evidence type="ECO:0000313" key="9">
    <source>
        <dbReference type="EMBL" id="WLS05366.1"/>
    </source>
</evidence>
<feature type="transmembrane region" description="Helical" evidence="8">
    <location>
        <begin position="69"/>
        <end position="87"/>
    </location>
</feature>
<protein>
    <submittedName>
        <fullName evidence="9">ABC transporter permease</fullName>
    </submittedName>
</protein>
<sequence>MTMTQTSGEMVMSGVESPAAAGVARRKALGTMLVRLGAIGTFAVILIYLALMAPGFLNFYNILNVVEQSAVLGVLAFGMSVVVIGGGSDVQTGGIDLSLAANTGLCAAVLAVSTAAGFSLPATLAMTVGTGILVGFLNAVAVVWLNILPLLATLAVMNIVAGAELILTQNTVVSMASDFTMNIAVGSFLGVSTLAWCLILFTLLMVALLHFTGTGLRLYAVGGHPEAARAAGINVGGYVGGTYLFAGACAGLGSILLVSRLSASTPGTGELLLSIIAAALLGTVFSRRFVPTAGGTILSTLFIGFLANGFQLLNVSSYWVTGVQGTLILLVVAATSFAKPSER</sequence>
<dbReference type="CDD" id="cd06579">
    <property type="entry name" value="TM_PBP1_transp_AraH_like"/>
    <property type="match status" value="1"/>
</dbReference>
<feature type="transmembrane region" description="Helical" evidence="8">
    <location>
        <begin position="297"/>
        <end position="313"/>
    </location>
</feature>
<proteinExistence type="predicted"/>
<name>A0ABY9KA69_9HYPH</name>
<keyword evidence="2" id="KW-0813">Transport</keyword>
<keyword evidence="10" id="KW-1185">Reference proteome</keyword>
<keyword evidence="5 8" id="KW-0812">Transmembrane</keyword>
<evidence type="ECO:0000256" key="1">
    <source>
        <dbReference type="ARBA" id="ARBA00004651"/>
    </source>
</evidence>
<keyword evidence="6 8" id="KW-1133">Transmembrane helix</keyword>
<comment type="subcellular location">
    <subcellularLocation>
        <location evidence="1">Cell membrane</location>
        <topology evidence="1">Multi-pass membrane protein</topology>
    </subcellularLocation>
</comment>
<keyword evidence="3" id="KW-1003">Cell membrane</keyword>
<evidence type="ECO:0000313" key="10">
    <source>
        <dbReference type="Proteomes" id="UP001225788"/>
    </source>
</evidence>
<feature type="transmembrane region" description="Helical" evidence="8">
    <location>
        <begin position="188"/>
        <end position="211"/>
    </location>
</feature>
<feature type="transmembrane region" description="Helical" evidence="8">
    <location>
        <begin position="319"/>
        <end position="338"/>
    </location>
</feature>
<keyword evidence="9" id="KW-0614">Plasmid</keyword>
<accession>A0ABY9KA69</accession>
<evidence type="ECO:0000256" key="5">
    <source>
        <dbReference type="ARBA" id="ARBA00022692"/>
    </source>
</evidence>
<dbReference type="InterPro" id="IPR001851">
    <property type="entry name" value="ABC_transp_permease"/>
</dbReference>
<dbReference type="Proteomes" id="UP001225788">
    <property type="component" value="Plasmid unnamed1"/>
</dbReference>
<feature type="transmembrane region" description="Helical" evidence="8">
    <location>
        <begin position="99"/>
        <end position="118"/>
    </location>
</feature>